<dbReference type="AlphaFoldDB" id="A0A0E0GSU8"/>
<keyword evidence="3" id="KW-1185">Reference proteome</keyword>
<reference evidence="2" key="2">
    <citation type="submission" date="2018-04" db="EMBL/GenBank/DDBJ databases">
        <title>OnivRS2 (Oryza nivara Reference Sequence Version 2).</title>
        <authorList>
            <person name="Zhang J."/>
            <person name="Kudrna D."/>
            <person name="Lee S."/>
            <person name="Talag J."/>
            <person name="Rajasekar S."/>
            <person name="Welchert J."/>
            <person name="Hsing Y.-I."/>
            <person name="Wing R.A."/>
        </authorList>
    </citation>
    <scope>NUCLEOTIDE SEQUENCE [LARGE SCALE GENOMIC DNA]</scope>
    <source>
        <strain evidence="2">SL10</strain>
    </source>
</reference>
<name>A0A0E0GSU8_ORYNI</name>
<accession>A0A0E0GSU8</accession>
<evidence type="ECO:0000256" key="1">
    <source>
        <dbReference type="SAM" id="MobiDB-lite"/>
    </source>
</evidence>
<proteinExistence type="predicted"/>
<protein>
    <submittedName>
        <fullName evidence="2">Uncharacterized protein</fullName>
    </submittedName>
</protein>
<dbReference type="Gramene" id="ONIVA03G33350.1">
    <property type="protein sequence ID" value="ONIVA03G33350.1"/>
    <property type="gene ID" value="ONIVA03G33350"/>
</dbReference>
<dbReference type="HOGENOM" id="CLU_2458597_0_0_1"/>
<evidence type="ECO:0000313" key="3">
    <source>
        <dbReference type="Proteomes" id="UP000006591"/>
    </source>
</evidence>
<feature type="region of interest" description="Disordered" evidence="1">
    <location>
        <begin position="41"/>
        <end position="89"/>
    </location>
</feature>
<organism evidence="2">
    <name type="scientific">Oryza nivara</name>
    <name type="common">Indian wild rice</name>
    <name type="synonym">Oryza sativa f. spontanea</name>
    <dbReference type="NCBI Taxonomy" id="4536"/>
    <lineage>
        <taxon>Eukaryota</taxon>
        <taxon>Viridiplantae</taxon>
        <taxon>Streptophyta</taxon>
        <taxon>Embryophyta</taxon>
        <taxon>Tracheophyta</taxon>
        <taxon>Spermatophyta</taxon>
        <taxon>Magnoliopsida</taxon>
        <taxon>Liliopsida</taxon>
        <taxon>Poales</taxon>
        <taxon>Poaceae</taxon>
        <taxon>BOP clade</taxon>
        <taxon>Oryzoideae</taxon>
        <taxon>Oryzeae</taxon>
        <taxon>Oryzinae</taxon>
        <taxon>Oryza</taxon>
    </lineage>
</organism>
<dbReference type="EnsemblPlants" id="ONIVA03G33350.1">
    <property type="protein sequence ID" value="ONIVA03G33350.1"/>
    <property type="gene ID" value="ONIVA03G33350"/>
</dbReference>
<evidence type="ECO:0000313" key="2">
    <source>
        <dbReference type="EnsemblPlants" id="ONIVA03G33350.1"/>
    </source>
</evidence>
<sequence length="89" mass="9091">MERVDATLLESFLGIDAAVPFFSPPLDVPFFSPLLSRSRSKQLGGLSSLPSGSHDGHSPLPSGARGGLSPLPSGSHGGLSSPARRPSLA</sequence>
<dbReference type="Proteomes" id="UP000006591">
    <property type="component" value="Chromosome 3"/>
</dbReference>
<feature type="compositionally biased region" description="Low complexity" evidence="1">
    <location>
        <begin position="43"/>
        <end position="82"/>
    </location>
</feature>
<reference evidence="2" key="1">
    <citation type="submission" date="2015-04" db="UniProtKB">
        <authorList>
            <consortium name="EnsemblPlants"/>
        </authorList>
    </citation>
    <scope>IDENTIFICATION</scope>
    <source>
        <strain evidence="2">SL10</strain>
    </source>
</reference>